<dbReference type="AlphaFoldDB" id="A0A1Q5TSE6"/>
<dbReference type="Proteomes" id="UP000186277">
    <property type="component" value="Unassembled WGS sequence"/>
</dbReference>
<organism evidence="1 2">
    <name type="scientific">Xenorhabdus thuongxuanensis</name>
    <dbReference type="NCBI Taxonomy" id="1873484"/>
    <lineage>
        <taxon>Bacteria</taxon>
        <taxon>Pseudomonadati</taxon>
        <taxon>Pseudomonadota</taxon>
        <taxon>Gammaproteobacteria</taxon>
        <taxon>Enterobacterales</taxon>
        <taxon>Morganellaceae</taxon>
        <taxon>Xenorhabdus</taxon>
    </lineage>
</organism>
<accession>A0A1Q5TSE6</accession>
<proteinExistence type="predicted"/>
<dbReference type="OrthoDB" id="3174560at2"/>
<reference evidence="1 2" key="1">
    <citation type="submission" date="2016-09" db="EMBL/GenBank/DDBJ databases">
        <title>Xenorhabdus thuongxuanensis sp. nov. and Xenorhabdus eapokensis sp. nov., isolated from Steinernema species.</title>
        <authorList>
            <person name="Kaempfer P."/>
            <person name="Tobias N.J."/>
            <person name="Phan Ke L."/>
            <person name="Bode H.B."/>
            <person name="Glaeser S.P."/>
        </authorList>
    </citation>
    <scope>NUCLEOTIDE SEQUENCE [LARGE SCALE GENOMIC DNA]</scope>
    <source>
        <strain evidence="1 2">30TX1</strain>
    </source>
</reference>
<comment type="caution">
    <text evidence="1">The sequence shown here is derived from an EMBL/GenBank/DDBJ whole genome shotgun (WGS) entry which is preliminary data.</text>
</comment>
<keyword evidence="2" id="KW-1185">Reference proteome</keyword>
<name>A0A1Q5TSE6_9GAMM</name>
<dbReference type="Pfam" id="PF04221">
    <property type="entry name" value="RelB"/>
    <property type="match status" value="1"/>
</dbReference>
<evidence type="ECO:0000313" key="1">
    <source>
        <dbReference type="EMBL" id="OKP03158.1"/>
    </source>
</evidence>
<evidence type="ECO:0000313" key="2">
    <source>
        <dbReference type="Proteomes" id="UP000186277"/>
    </source>
</evidence>
<sequence>MLTRVTQEKALPFELLVPNETTIAAMREARIGNVTKAADLETLFRDLNADGTRLNTRASPSATINYKS</sequence>
<gene>
    <name evidence="1" type="ORF">Xentx_03006</name>
</gene>
<dbReference type="EMBL" id="MKGR01000027">
    <property type="protein sequence ID" value="OKP03158.1"/>
    <property type="molecule type" value="Genomic_DNA"/>
</dbReference>
<protein>
    <submittedName>
        <fullName evidence="1">XRE family transcriptional regulator</fullName>
    </submittedName>
</protein>
<dbReference type="InterPro" id="IPR007337">
    <property type="entry name" value="RelB/DinJ"/>
</dbReference>